<evidence type="ECO:0000313" key="2">
    <source>
        <dbReference type="EMBL" id="ARE89013.1"/>
    </source>
</evidence>
<accession>A0AAC9RPL7</accession>
<proteinExistence type="predicted"/>
<dbReference type="Proteomes" id="UP000177894">
    <property type="component" value="Chromosome"/>
</dbReference>
<dbReference type="InterPro" id="IPR024787">
    <property type="entry name" value="EcsC"/>
</dbReference>
<dbReference type="RefSeq" id="WP_070963491.1">
    <property type="nucleotide sequence ID" value="NZ_CP017603.1"/>
</dbReference>
<dbReference type="Proteomes" id="UP000192478">
    <property type="component" value="Chromosome"/>
</dbReference>
<gene>
    <name evidence="1" type="ORF">BJL90_00935</name>
    <name evidence="2" type="ORF">CLFO_34190</name>
</gene>
<reference evidence="2 4" key="2">
    <citation type="submission" date="2017-03" db="EMBL/GenBank/DDBJ databases">
        <title>Complete sequence of Clostridium formicaceticum DSM 92.</title>
        <authorList>
            <person name="Poehlein A."/>
            <person name="Karl M."/>
            <person name="Bengelsdorf F.R."/>
            <person name="Duerre P."/>
            <person name="Daniel R."/>
        </authorList>
    </citation>
    <scope>NUCLEOTIDE SEQUENCE [LARGE SCALE GENOMIC DNA]</scope>
    <source>
        <strain evidence="2 4">DSM 92</strain>
    </source>
</reference>
<name>A0AAC9RPL7_9CLOT</name>
<reference evidence="1 3" key="1">
    <citation type="submission" date="2016-10" db="EMBL/GenBank/DDBJ databases">
        <title>Complete Genome Sequence of Acetogen Clostridium formicoaceticum ATCC 27076.</title>
        <authorList>
            <person name="Bao T."/>
            <person name="Cheng C."/>
            <person name="Zhao J."/>
            <person name="Yang S.-T."/>
            <person name="Wang J."/>
            <person name="Wang M."/>
        </authorList>
    </citation>
    <scope>NUCLEOTIDE SEQUENCE [LARGE SCALE GENOMIC DNA]</scope>
    <source>
        <strain evidence="1 3">ATCC 27076</strain>
    </source>
</reference>
<dbReference type="EMBL" id="CP020559">
    <property type="protein sequence ID" value="ARE89013.1"/>
    <property type="molecule type" value="Genomic_DNA"/>
</dbReference>
<evidence type="ECO:0000313" key="1">
    <source>
        <dbReference type="EMBL" id="AOY74644.1"/>
    </source>
</evidence>
<evidence type="ECO:0000313" key="3">
    <source>
        <dbReference type="Proteomes" id="UP000177894"/>
    </source>
</evidence>
<keyword evidence="3" id="KW-1185">Reference proteome</keyword>
<dbReference type="KEGG" id="cfm:BJL90_00935"/>
<dbReference type="Pfam" id="PF12787">
    <property type="entry name" value="EcsC"/>
    <property type="match status" value="1"/>
</dbReference>
<protein>
    <submittedName>
        <fullName evidence="2">EcsC protein family protein</fullName>
    </submittedName>
</protein>
<sequence>MICGAMSQGEKQKKFNEQINRLGNRMDQQMETEIDLKAQMAETAEVLAEAMLVGKFVQGIPVVGAIGGVVNYTIIKKQGNILV</sequence>
<organism evidence="2 4">
    <name type="scientific">Clostridium formicaceticum</name>
    <dbReference type="NCBI Taxonomy" id="1497"/>
    <lineage>
        <taxon>Bacteria</taxon>
        <taxon>Bacillati</taxon>
        <taxon>Bacillota</taxon>
        <taxon>Clostridia</taxon>
        <taxon>Eubacteriales</taxon>
        <taxon>Clostridiaceae</taxon>
        <taxon>Clostridium</taxon>
    </lineage>
</organism>
<evidence type="ECO:0000313" key="4">
    <source>
        <dbReference type="Proteomes" id="UP000192478"/>
    </source>
</evidence>
<dbReference type="AlphaFoldDB" id="A0AAC9RPL7"/>
<dbReference type="EMBL" id="CP017603">
    <property type="protein sequence ID" value="AOY74644.1"/>
    <property type="molecule type" value="Genomic_DNA"/>
</dbReference>